<dbReference type="Proteomes" id="UP001603978">
    <property type="component" value="Unassembled WGS sequence"/>
</dbReference>
<dbReference type="EMBL" id="JBICRM010000047">
    <property type="protein sequence ID" value="MFG1710331.1"/>
    <property type="molecule type" value="Genomic_DNA"/>
</dbReference>
<reference evidence="1 2" key="1">
    <citation type="submission" date="2024-10" db="EMBL/GenBank/DDBJ databases">
        <authorList>
            <person name="Topkara A.R."/>
            <person name="Saygin H."/>
        </authorList>
    </citation>
    <scope>NUCLEOTIDE SEQUENCE [LARGE SCALE GENOMIC DNA]</scope>
    <source>
        <strain evidence="1 2">M3C6</strain>
    </source>
</reference>
<proteinExistence type="predicted"/>
<keyword evidence="2" id="KW-1185">Reference proteome</keyword>
<name>A0ABW7ASE2_9ACTN</name>
<evidence type="ECO:0000313" key="1">
    <source>
        <dbReference type="EMBL" id="MFG1710331.1"/>
    </source>
</evidence>
<protein>
    <submittedName>
        <fullName evidence="1">Uncharacterized protein</fullName>
    </submittedName>
</protein>
<organism evidence="1 2">
    <name type="scientific">Nonomuraea marmarensis</name>
    <dbReference type="NCBI Taxonomy" id="3351344"/>
    <lineage>
        <taxon>Bacteria</taxon>
        <taxon>Bacillati</taxon>
        <taxon>Actinomycetota</taxon>
        <taxon>Actinomycetes</taxon>
        <taxon>Streptosporangiales</taxon>
        <taxon>Streptosporangiaceae</taxon>
        <taxon>Nonomuraea</taxon>
    </lineage>
</organism>
<evidence type="ECO:0000313" key="2">
    <source>
        <dbReference type="Proteomes" id="UP001603978"/>
    </source>
</evidence>
<comment type="caution">
    <text evidence="1">The sequence shown here is derived from an EMBL/GenBank/DDBJ whole genome shotgun (WGS) entry which is preliminary data.</text>
</comment>
<accession>A0ABW7ASE2</accession>
<gene>
    <name evidence="1" type="ORF">ACFLIM_44900</name>
</gene>
<sequence length="52" mass="5662">MPDTAAMARRYPKRNGEHLEFGYPLLRLVVGVLGSVGEPRVFPPGIHVMDGG</sequence>
<dbReference type="RefSeq" id="WP_393176005.1">
    <property type="nucleotide sequence ID" value="NZ_JBICRM010000047.1"/>
</dbReference>